<evidence type="ECO:0000313" key="1">
    <source>
        <dbReference type="EMBL" id="SMD12607.1"/>
    </source>
</evidence>
<dbReference type="AlphaFoldDB" id="A0A1W2ESC3"/>
<dbReference type="Proteomes" id="UP000192330">
    <property type="component" value="Unassembled WGS sequence"/>
</dbReference>
<name>A0A1W2ESC3_9RHOB</name>
<protein>
    <submittedName>
        <fullName evidence="1">Uncharacterized protein</fullName>
    </submittedName>
</protein>
<organism evidence="1 2">
    <name type="scientific">Primorskyibacter flagellatus</name>
    <dbReference type="NCBI Taxonomy" id="1387277"/>
    <lineage>
        <taxon>Bacteria</taxon>
        <taxon>Pseudomonadati</taxon>
        <taxon>Pseudomonadota</taxon>
        <taxon>Alphaproteobacteria</taxon>
        <taxon>Rhodobacterales</taxon>
        <taxon>Roseobacteraceae</taxon>
        <taxon>Primorskyibacter</taxon>
    </lineage>
</organism>
<dbReference type="STRING" id="1387277.SAMN06295998_1428"/>
<proteinExistence type="predicted"/>
<accession>A0A1W2ESC3</accession>
<sequence>MHERGMGGRHLDLEGQCATDLTGPRFPIAVRVVDMPEDLGKLLDMGFEEHFRGR</sequence>
<gene>
    <name evidence="1" type="ORF">SAMN06295998_1428</name>
</gene>
<reference evidence="1 2" key="1">
    <citation type="submission" date="2017-04" db="EMBL/GenBank/DDBJ databases">
        <authorList>
            <person name="Afonso C.L."/>
            <person name="Miller P.J."/>
            <person name="Scott M.A."/>
            <person name="Spackman E."/>
            <person name="Goraichik I."/>
            <person name="Dimitrov K.M."/>
            <person name="Suarez D.L."/>
            <person name="Swayne D.E."/>
        </authorList>
    </citation>
    <scope>NUCLEOTIDE SEQUENCE [LARGE SCALE GENOMIC DNA]</scope>
    <source>
        <strain evidence="1 2">CGMCC 1.12644</strain>
    </source>
</reference>
<keyword evidence="2" id="KW-1185">Reference proteome</keyword>
<evidence type="ECO:0000313" key="2">
    <source>
        <dbReference type="Proteomes" id="UP000192330"/>
    </source>
</evidence>
<dbReference type="EMBL" id="FWYD01000042">
    <property type="protein sequence ID" value="SMD12607.1"/>
    <property type="molecule type" value="Genomic_DNA"/>
</dbReference>